<name>A0A810N8W8_9ACTN</name>
<proteinExistence type="predicted"/>
<protein>
    <submittedName>
        <fullName evidence="1">Uncharacterized protein</fullName>
    </submittedName>
</protein>
<evidence type="ECO:0000313" key="2">
    <source>
        <dbReference type="Proteomes" id="UP000680866"/>
    </source>
</evidence>
<dbReference type="AlphaFoldDB" id="A0A810N8W8"/>
<organism evidence="1 2">
    <name type="scientific">Polymorphospora rubra</name>
    <dbReference type="NCBI Taxonomy" id="338584"/>
    <lineage>
        <taxon>Bacteria</taxon>
        <taxon>Bacillati</taxon>
        <taxon>Actinomycetota</taxon>
        <taxon>Actinomycetes</taxon>
        <taxon>Micromonosporales</taxon>
        <taxon>Micromonosporaceae</taxon>
        <taxon>Polymorphospora</taxon>
    </lineage>
</organism>
<sequence length="127" mass="13878">MTGGAPLKKVGFYGTAEDVSAAARSAAHPWEPLAARYLEQGKAVVVSPGWVDDLLDGQARIIGQASILTDGTWIWPSHLAYYLRTYHVVLPEALLTHMISCDWGVPEIDDAELDAISEQLMPQYDVP</sequence>
<evidence type="ECO:0000313" key="1">
    <source>
        <dbReference type="EMBL" id="BCJ70291.1"/>
    </source>
</evidence>
<reference evidence="1" key="1">
    <citation type="submission" date="2020-08" db="EMBL/GenBank/DDBJ databases">
        <title>Whole genome shotgun sequence of Polymorphospora rubra NBRC 101157.</title>
        <authorList>
            <person name="Komaki H."/>
            <person name="Tamura T."/>
        </authorList>
    </citation>
    <scope>NUCLEOTIDE SEQUENCE</scope>
    <source>
        <strain evidence="1">NBRC 101157</strain>
    </source>
</reference>
<dbReference type="KEGG" id="pry:Prubr_73120"/>
<dbReference type="EMBL" id="AP023359">
    <property type="protein sequence ID" value="BCJ70291.1"/>
    <property type="molecule type" value="Genomic_DNA"/>
</dbReference>
<gene>
    <name evidence="1" type="ORF">Prubr_73120</name>
</gene>
<accession>A0A810N8W8</accession>
<dbReference type="RefSeq" id="WP_212820098.1">
    <property type="nucleotide sequence ID" value="NZ_AP023359.1"/>
</dbReference>
<dbReference type="Proteomes" id="UP000680866">
    <property type="component" value="Chromosome"/>
</dbReference>
<keyword evidence="2" id="KW-1185">Reference proteome</keyword>